<evidence type="ECO:0000256" key="2">
    <source>
        <dbReference type="ARBA" id="ARBA00023180"/>
    </source>
</evidence>
<keyword evidence="6" id="KW-1185">Reference proteome</keyword>
<dbReference type="InterPro" id="IPR011001">
    <property type="entry name" value="Saposin-like"/>
</dbReference>
<feature type="signal peptide" evidence="3">
    <location>
        <begin position="1"/>
        <end position="21"/>
    </location>
</feature>
<dbReference type="Gene3D" id="1.10.225.10">
    <property type="entry name" value="Saposin-like"/>
    <property type="match status" value="3"/>
</dbReference>
<feature type="domain" description="Saposin B-type" evidence="4">
    <location>
        <begin position="37"/>
        <end position="118"/>
    </location>
</feature>
<dbReference type="InterPro" id="IPR008139">
    <property type="entry name" value="SaposinB_dom"/>
</dbReference>
<dbReference type="PANTHER" id="PTHR11480:SF3">
    <property type="entry name" value="BCDNA.GH08312"/>
    <property type="match status" value="1"/>
</dbReference>
<dbReference type="SUPFAM" id="SSF47862">
    <property type="entry name" value="Saposin"/>
    <property type="match status" value="3"/>
</dbReference>
<feature type="domain" description="Saposin B-type" evidence="4">
    <location>
        <begin position="131"/>
        <end position="211"/>
    </location>
</feature>
<proteinExistence type="predicted"/>
<dbReference type="Pfam" id="PF05184">
    <property type="entry name" value="SapB_1"/>
    <property type="match status" value="2"/>
</dbReference>
<evidence type="ECO:0000313" key="5">
    <source>
        <dbReference type="EMBL" id="CAL5223567.1"/>
    </source>
</evidence>
<reference evidence="5 6" key="1">
    <citation type="submission" date="2024-06" db="EMBL/GenBank/DDBJ databases">
        <authorList>
            <person name="Kraege A."/>
            <person name="Thomma B."/>
        </authorList>
    </citation>
    <scope>NUCLEOTIDE SEQUENCE [LARGE SCALE GENOMIC DNA]</scope>
</reference>
<dbReference type="InterPro" id="IPR051428">
    <property type="entry name" value="Sphingo_Act-Surfact_Prot"/>
</dbReference>
<evidence type="ECO:0000256" key="1">
    <source>
        <dbReference type="ARBA" id="ARBA00023157"/>
    </source>
</evidence>
<evidence type="ECO:0000313" key="6">
    <source>
        <dbReference type="Proteomes" id="UP001497392"/>
    </source>
</evidence>
<name>A0ABP1FZM7_9CHLO</name>
<protein>
    <submittedName>
        <fullName evidence="5">G6102 protein</fullName>
    </submittedName>
</protein>
<keyword evidence="2" id="KW-0325">Glycoprotein</keyword>
<keyword evidence="1" id="KW-1015">Disulfide bond</keyword>
<evidence type="ECO:0000256" key="3">
    <source>
        <dbReference type="SAM" id="SignalP"/>
    </source>
</evidence>
<dbReference type="Pfam" id="PF03489">
    <property type="entry name" value="SapB_2"/>
    <property type="match status" value="2"/>
</dbReference>
<dbReference type="SMART" id="SM00741">
    <property type="entry name" value="SapB"/>
    <property type="match status" value="3"/>
</dbReference>
<comment type="caution">
    <text evidence="5">The sequence shown here is derived from an EMBL/GenBank/DDBJ whole genome shotgun (WGS) entry which is preliminary data.</text>
</comment>
<keyword evidence="3" id="KW-0732">Signal</keyword>
<accession>A0ABP1FZM7</accession>
<dbReference type="Proteomes" id="UP001497392">
    <property type="component" value="Unassembled WGS sequence"/>
</dbReference>
<feature type="domain" description="Saposin B-type" evidence="4">
    <location>
        <begin position="242"/>
        <end position="322"/>
    </location>
</feature>
<dbReference type="InterPro" id="IPR007856">
    <property type="entry name" value="SapB_1"/>
</dbReference>
<sequence length="332" mass="36335">MVHRCALLGLLALIYVASAAGLPPRFADPRQVAVQESEPLCSSCTWLVKSMKCELSDIDTQDEIVRTILKDVCPKLPNEVQDICGQLAPQLIPIGVMYLQSISSRELCADAALCGITAPASRVNHSLVQQNDLNCPMCKMVLIAIRQELRNPDSETALIEQAHEACARLPTDWQAPCIAYVDQLGDQVFEYIDNMDPSTICMNFGACPPVMQALRLPVPPLPPVLVAKAAALRMHAHELSAENDFCDTCKLVVTEAASILGNLDTQKQILEYAKEACSSLGPNLKDQCLNYVELYGPLVVNMIVQYLKPELCIDAGYCPKVVPSRLHTIYAA</sequence>
<evidence type="ECO:0000259" key="4">
    <source>
        <dbReference type="PROSITE" id="PS50015"/>
    </source>
</evidence>
<feature type="chain" id="PRO_5047160756" evidence="3">
    <location>
        <begin position="22"/>
        <end position="332"/>
    </location>
</feature>
<dbReference type="PROSITE" id="PS50015">
    <property type="entry name" value="SAP_B"/>
    <property type="match status" value="3"/>
</dbReference>
<dbReference type="EMBL" id="CAXHTA020000009">
    <property type="protein sequence ID" value="CAL5223567.1"/>
    <property type="molecule type" value="Genomic_DNA"/>
</dbReference>
<organism evidence="5 6">
    <name type="scientific">Coccomyxa viridis</name>
    <dbReference type="NCBI Taxonomy" id="1274662"/>
    <lineage>
        <taxon>Eukaryota</taxon>
        <taxon>Viridiplantae</taxon>
        <taxon>Chlorophyta</taxon>
        <taxon>core chlorophytes</taxon>
        <taxon>Trebouxiophyceae</taxon>
        <taxon>Trebouxiophyceae incertae sedis</taxon>
        <taxon>Coccomyxaceae</taxon>
        <taxon>Coccomyxa</taxon>
    </lineage>
</organism>
<dbReference type="InterPro" id="IPR008138">
    <property type="entry name" value="SapB_2"/>
</dbReference>
<gene>
    <name evidence="5" type="primary">g6102</name>
    <name evidence="5" type="ORF">VP750_LOCUS5226</name>
</gene>
<dbReference type="PANTHER" id="PTHR11480">
    <property type="entry name" value="SAPOSIN-RELATED"/>
    <property type="match status" value="1"/>
</dbReference>